<gene>
    <name evidence="1" type="ORF">SMU82_03596</name>
</gene>
<protein>
    <submittedName>
        <fullName evidence="1">Uncharacterized protein</fullName>
    </submittedName>
</protein>
<comment type="caution">
    <text evidence="1">The sequence shown here is derived from an EMBL/GenBank/DDBJ whole genome shotgun (WGS) entry which is preliminary data.</text>
</comment>
<sequence length="93" mass="11034">MTCVLIQIIIKSIFLFVLKQIFISNTEFISKQEDTRNIYTDYFEKHVSLKLLLKTYDYLKTAKPLKDWVVRDKTFSMDDFLIASKHLNIPISL</sequence>
<dbReference type="EMBL" id="AHSR01000014">
    <property type="protein sequence ID" value="EMC24783.1"/>
    <property type="molecule type" value="Genomic_DNA"/>
</dbReference>
<evidence type="ECO:0000313" key="2">
    <source>
        <dbReference type="Proteomes" id="UP000011676"/>
    </source>
</evidence>
<name>A0A829BWL8_STRMG</name>
<accession>A0A829BWL8</accession>
<evidence type="ECO:0000313" key="1">
    <source>
        <dbReference type="EMBL" id="EMC24783.1"/>
    </source>
</evidence>
<reference evidence="1 2" key="1">
    <citation type="journal article" date="2013" name="Mol. Biol. Evol.">
        <title>Evolutionary and population genomics of the cavity causing bacteria Streptococcus mutans.</title>
        <authorList>
            <person name="Cornejo O.E."/>
            <person name="Lefebure T."/>
            <person name="Pavinski Bitar P.D."/>
            <person name="Lang P."/>
            <person name="Richards V.P."/>
            <person name="Eilertson K."/>
            <person name="Do T."/>
            <person name="Beighton D."/>
            <person name="Zeng L."/>
            <person name="Ahn S.J."/>
            <person name="Burne R.A."/>
            <person name="Siepel A."/>
            <person name="Bustamante C.D."/>
            <person name="Stanhope M.J."/>
        </authorList>
    </citation>
    <scope>NUCLEOTIDE SEQUENCE [LARGE SCALE GENOMIC DNA]</scope>
    <source>
        <strain evidence="1 2">SM6</strain>
    </source>
</reference>
<organism evidence="1 2">
    <name type="scientific">Streptococcus mutans SM6</name>
    <dbReference type="NCBI Taxonomy" id="857119"/>
    <lineage>
        <taxon>Bacteria</taxon>
        <taxon>Bacillati</taxon>
        <taxon>Bacillota</taxon>
        <taxon>Bacilli</taxon>
        <taxon>Lactobacillales</taxon>
        <taxon>Streptococcaceae</taxon>
        <taxon>Streptococcus</taxon>
    </lineage>
</organism>
<dbReference type="Proteomes" id="UP000011676">
    <property type="component" value="Unassembled WGS sequence"/>
</dbReference>
<proteinExistence type="predicted"/>
<dbReference type="AlphaFoldDB" id="A0A829BWL8"/>